<organism evidence="1 2">
    <name type="scientific">Zea mays</name>
    <name type="common">Maize</name>
    <dbReference type="NCBI Taxonomy" id="4577"/>
    <lineage>
        <taxon>Eukaryota</taxon>
        <taxon>Viridiplantae</taxon>
        <taxon>Streptophyta</taxon>
        <taxon>Embryophyta</taxon>
        <taxon>Tracheophyta</taxon>
        <taxon>Spermatophyta</taxon>
        <taxon>Magnoliopsida</taxon>
        <taxon>Liliopsida</taxon>
        <taxon>Poales</taxon>
        <taxon>Poaceae</taxon>
        <taxon>PACMAD clade</taxon>
        <taxon>Panicoideae</taxon>
        <taxon>Andropogonodae</taxon>
        <taxon>Andropogoneae</taxon>
        <taxon>Tripsacinae</taxon>
        <taxon>Zea</taxon>
    </lineage>
</organism>
<reference evidence="1 2" key="1">
    <citation type="journal article" date="2018" name="Nat. Genet.">
        <title>Extensive intraspecific gene order and gene structural variations between Mo17 and other maize genomes.</title>
        <authorList>
            <person name="Sun S."/>
            <person name="Zhou Y."/>
            <person name="Chen J."/>
            <person name="Shi J."/>
            <person name="Zhao H."/>
            <person name="Zhao H."/>
            <person name="Song W."/>
            <person name="Zhang M."/>
            <person name="Cui Y."/>
            <person name="Dong X."/>
            <person name="Liu H."/>
            <person name="Ma X."/>
            <person name="Jiao Y."/>
            <person name="Wang B."/>
            <person name="Wei X."/>
            <person name="Stein J.C."/>
            <person name="Glaubitz J.C."/>
            <person name="Lu F."/>
            <person name="Yu G."/>
            <person name="Liang C."/>
            <person name="Fengler K."/>
            <person name="Li B."/>
            <person name="Rafalski A."/>
            <person name="Schnable P.S."/>
            <person name="Ware D.H."/>
            <person name="Buckler E.S."/>
            <person name="Lai J."/>
        </authorList>
    </citation>
    <scope>NUCLEOTIDE SEQUENCE [LARGE SCALE GENOMIC DNA]</scope>
    <source>
        <strain evidence="2">cv. Missouri 17</strain>
        <tissue evidence="1">Seedling</tissue>
    </source>
</reference>
<dbReference type="EMBL" id="NCVQ01000006">
    <property type="protein sequence ID" value="PWZ23074.1"/>
    <property type="molecule type" value="Genomic_DNA"/>
</dbReference>
<protein>
    <submittedName>
        <fullName evidence="1">Uncharacterized protein</fullName>
    </submittedName>
</protein>
<evidence type="ECO:0000313" key="1">
    <source>
        <dbReference type="EMBL" id="PWZ23074.1"/>
    </source>
</evidence>
<comment type="caution">
    <text evidence="1">The sequence shown here is derived from an EMBL/GenBank/DDBJ whole genome shotgun (WGS) entry which is preliminary data.</text>
</comment>
<proteinExistence type="predicted"/>
<gene>
    <name evidence="1" type="ORF">Zm00014a_031839</name>
</gene>
<accession>A0A3L6EPS6</accession>
<dbReference type="Proteomes" id="UP000251960">
    <property type="component" value="Chromosome 5"/>
</dbReference>
<name>A0A3L6EPS6_MAIZE</name>
<sequence length="11" mass="1283">MRSIANNKLVH</sequence>
<evidence type="ECO:0000313" key="2">
    <source>
        <dbReference type="Proteomes" id="UP000251960"/>
    </source>
</evidence>